<comment type="caution">
    <text evidence="2">The sequence shown here is derived from an EMBL/GenBank/DDBJ whole genome shotgun (WGS) entry which is preliminary data.</text>
</comment>
<proteinExistence type="predicted"/>
<sequence>MLTFEQKLSILESFPELERRNVSLGRVNFHYEDSIYDKKTVVYHLHPNGNGYVYAGLLPGHETDAKGLVNIRDFSAAELKEIVKASIDSLSGQDRPEQEAGEHASAAGSAAAEQASVWTDPDGHTLKLLPEDEMWYIYAGESLEMVFEALDEAEEYLREEGFSPS</sequence>
<dbReference type="RefSeq" id="WP_375525217.1">
    <property type="nucleotide sequence ID" value="NZ_JBHILM010000010.1"/>
</dbReference>
<organism evidence="2 3">
    <name type="scientific">Paenibacillus terreus</name>
    <dbReference type="NCBI Taxonomy" id="1387834"/>
    <lineage>
        <taxon>Bacteria</taxon>
        <taxon>Bacillati</taxon>
        <taxon>Bacillota</taxon>
        <taxon>Bacilli</taxon>
        <taxon>Bacillales</taxon>
        <taxon>Paenibacillaceae</taxon>
        <taxon>Paenibacillus</taxon>
    </lineage>
</organism>
<dbReference type="Proteomes" id="UP001580407">
    <property type="component" value="Unassembled WGS sequence"/>
</dbReference>
<accession>A0ABV5B6V8</accession>
<evidence type="ECO:0000256" key="1">
    <source>
        <dbReference type="SAM" id="MobiDB-lite"/>
    </source>
</evidence>
<dbReference type="EMBL" id="JBHILM010000010">
    <property type="protein sequence ID" value="MFB5681427.1"/>
    <property type="molecule type" value="Genomic_DNA"/>
</dbReference>
<evidence type="ECO:0000313" key="3">
    <source>
        <dbReference type="Proteomes" id="UP001580407"/>
    </source>
</evidence>
<keyword evidence="3" id="KW-1185">Reference proteome</keyword>
<reference evidence="2 3" key="1">
    <citation type="submission" date="2024-09" db="EMBL/GenBank/DDBJ databases">
        <authorList>
            <person name="Ruan L."/>
        </authorList>
    </citation>
    <scope>NUCLEOTIDE SEQUENCE [LARGE SCALE GENOMIC DNA]</scope>
    <source>
        <strain evidence="2 3">D33</strain>
    </source>
</reference>
<feature type="compositionally biased region" description="Low complexity" evidence="1">
    <location>
        <begin position="103"/>
        <end position="116"/>
    </location>
</feature>
<protein>
    <submittedName>
        <fullName evidence="2">Uncharacterized protein</fullName>
    </submittedName>
</protein>
<evidence type="ECO:0000313" key="2">
    <source>
        <dbReference type="EMBL" id="MFB5681427.1"/>
    </source>
</evidence>
<name>A0ABV5B6V8_9BACL</name>
<gene>
    <name evidence="2" type="ORF">ACE3NQ_10940</name>
</gene>
<feature type="region of interest" description="Disordered" evidence="1">
    <location>
        <begin position="90"/>
        <end position="116"/>
    </location>
</feature>